<dbReference type="SUPFAM" id="SSF55729">
    <property type="entry name" value="Acyl-CoA N-acyltransferases (Nat)"/>
    <property type="match status" value="1"/>
</dbReference>
<dbReference type="OrthoDB" id="9799092at2"/>
<evidence type="ECO:0000259" key="3">
    <source>
        <dbReference type="PROSITE" id="PS51186"/>
    </source>
</evidence>
<evidence type="ECO:0000313" key="4">
    <source>
        <dbReference type="EMBL" id="EIT86416.1"/>
    </source>
</evidence>
<dbReference type="RefSeq" id="WP_007201221.1">
    <property type="nucleotide sequence ID" value="NZ_AKKV01000021.1"/>
</dbReference>
<dbReference type="InterPro" id="IPR016181">
    <property type="entry name" value="Acyl_CoA_acyltransferase"/>
</dbReference>
<dbReference type="InterPro" id="IPR000182">
    <property type="entry name" value="GNAT_dom"/>
</dbReference>
<accession>I8J3S0</accession>
<comment type="caution">
    <text evidence="4">The sequence shown here is derived from an EMBL/GenBank/DDBJ whole genome shotgun (WGS) entry which is preliminary data.</text>
</comment>
<name>I8J3S0_9BACL</name>
<proteinExistence type="predicted"/>
<dbReference type="CDD" id="cd04301">
    <property type="entry name" value="NAT_SF"/>
    <property type="match status" value="1"/>
</dbReference>
<dbReference type="PANTHER" id="PTHR43877:SF2">
    <property type="entry name" value="AMINOALKYLPHOSPHONATE N-ACETYLTRANSFERASE-RELATED"/>
    <property type="match status" value="1"/>
</dbReference>
<gene>
    <name evidence="4" type="ORF">A374_05611</name>
</gene>
<dbReference type="PROSITE" id="PS51186">
    <property type="entry name" value="GNAT"/>
    <property type="match status" value="1"/>
</dbReference>
<sequence>MQVRILQEQDAPAYWELRLEALQQTPAAFAVSYEEAMKEEEPIEKLKQRFSKDDSYTFGAFINESLVGMVSLVPVPLEKMKHKANVTAMYVSPESRGTGASQALLRAAIEKGKERGFMRLLLMVVSSNVRAKRLYESQGFQTYGVEQKALKVDDCYYDEDLMALDL</sequence>
<dbReference type="EMBL" id="AKKV01000021">
    <property type="protein sequence ID" value="EIT86416.1"/>
    <property type="molecule type" value="Genomic_DNA"/>
</dbReference>
<dbReference type="GO" id="GO:0016747">
    <property type="term" value="F:acyltransferase activity, transferring groups other than amino-acyl groups"/>
    <property type="evidence" value="ECO:0007669"/>
    <property type="project" value="InterPro"/>
</dbReference>
<dbReference type="Pfam" id="PF00583">
    <property type="entry name" value="Acetyltransf_1"/>
    <property type="match status" value="1"/>
</dbReference>
<reference evidence="4 5" key="1">
    <citation type="journal article" date="2012" name="J. Bacteriol.">
        <title>Genome of Bacillus macauensis ZFHKF-1, a Long-Chain-Forming Bacterium.</title>
        <authorList>
            <person name="Cai L."/>
            <person name="Zhang T."/>
        </authorList>
    </citation>
    <scope>NUCLEOTIDE SEQUENCE [LARGE SCALE GENOMIC DNA]</scope>
    <source>
        <strain evidence="4 5">ZFHKF-1</strain>
    </source>
</reference>
<evidence type="ECO:0000256" key="2">
    <source>
        <dbReference type="ARBA" id="ARBA00023315"/>
    </source>
</evidence>
<keyword evidence="5" id="KW-1185">Reference proteome</keyword>
<organism evidence="4 5">
    <name type="scientific">Fictibacillus macauensis ZFHKF-1</name>
    <dbReference type="NCBI Taxonomy" id="1196324"/>
    <lineage>
        <taxon>Bacteria</taxon>
        <taxon>Bacillati</taxon>
        <taxon>Bacillota</taxon>
        <taxon>Bacilli</taxon>
        <taxon>Bacillales</taxon>
        <taxon>Fictibacillaceae</taxon>
        <taxon>Fictibacillus</taxon>
    </lineage>
</organism>
<dbReference type="PATRIC" id="fig|1196324.3.peg.1141"/>
<dbReference type="InterPro" id="IPR050832">
    <property type="entry name" value="Bact_Acetyltransf"/>
</dbReference>
<dbReference type="STRING" id="1196324.A374_05611"/>
<dbReference type="Proteomes" id="UP000004080">
    <property type="component" value="Unassembled WGS sequence"/>
</dbReference>
<evidence type="ECO:0000313" key="5">
    <source>
        <dbReference type="Proteomes" id="UP000004080"/>
    </source>
</evidence>
<feature type="domain" description="N-acetyltransferase" evidence="3">
    <location>
        <begin position="1"/>
        <end position="166"/>
    </location>
</feature>
<dbReference type="eggNOG" id="COG0456">
    <property type="taxonomic scope" value="Bacteria"/>
</dbReference>
<keyword evidence="1 4" id="KW-0808">Transferase</keyword>
<evidence type="ECO:0000256" key="1">
    <source>
        <dbReference type="ARBA" id="ARBA00022679"/>
    </source>
</evidence>
<dbReference type="AlphaFoldDB" id="I8J3S0"/>
<dbReference type="PANTHER" id="PTHR43877">
    <property type="entry name" value="AMINOALKYLPHOSPHONATE N-ACETYLTRANSFERASE-RELATED-RELATED"/>
    <property type="match status" value="1"/>
</dbReference>
<keyword evidence="2" id="KW-0012">Acyltransferase</keyword>
<dbReference type="Gene3D" id="3.40.630.30">
    <property type="match status" value="1"/>
</dbReference>
<protein>
    <submittedName>
        <fullName evidence="4">GNAT family acetyltransferase</fullName>
    </submittedName>
</protein>